<gene>
    <name evidence="2" type="ORF">WCV65_04220</name>
</gene>
<evidence type="ECO:0000256" key="1">
    <source>
        <dbReference type="SAM" id="SignalP"/>
    </source>
</evidence>
<dbReference type="Proteomes" id="UP001377337">
    <property type="component" value="Chromosome"/>
</dbReference>
<reference evidence="2 3" key="1">
    <citation type="submission" date="2024-02" db="EMBL/GenBank/DDBJ databases">
        <title>Seven novel Bacillus-like species.</title>
        <authorList>
            <person name="Liu G."/>
        </authorList>
    </citation>
    <scope>NUCLEOTIDE SEQUENCE [LARGE SCALE GENOMIC DNA]</scope>
    <source>
        <strain evidence="2 3">FJAT-52054</strain>
    </source>
</reference>
<feature type="chain" id="PRO_5047236125" evidence="1">
    <location>
        <begin position="18"/>
        <end position="146"/>
    </location>
</feature>
<keyword evidence="1" id="KW-0732">Signal</keyword>
<name>A0ABZ2NJN0_9BACI</name>
<keyword evidence="3" id="KW-1185">Reference proteome</keyword>
<proteinExistence type="predicted"/>
<evidence type="ECO:0000313" key="2">
    <source>
        <dbReference type="EMBL" id="WXB97712.1"/>
    </source>
</evidence>
<evidence type="ECO:0000313" key="3">
    <source>
        <dbReference type="Proteomes" id="UP001377337"/>
    </source>
</evidence>
<accession>A0ABZ2NJN0</accession>
<protein>
    <submittedName>
        <fullName evidence="2">Uncharacterized protein</fullName>
    </submittedName>
</protein>
<sequence>MKKIMAILLAGSLLIIAAGFEQTPNETRFRPTEFGNLFLKGEYEKIYNQTNDEFKAQVPLDDFMHVSGEFNKGVSKYRLESTILLSGNKQYIWTDQSKTKGISVIAQADRTIAGLNLLPLELHSQTDKNYTRNKYTMPVKNRWLVY</sequence>
<feature type="signal peptide" evidence="1">
    <location>
        <begin position="1"/>
        <end position="17"/>
    </location>
</feature>
<dbReference type="EMBL" id="CP147407">
    <property type="protein sequence ID" value="WXB97712.1"/>
    <property type="molecule type" value="Genomic_DNA"/>
</dbReference>
<dbReference type="RefSeq" id="WP_338780341.1">
    <property type="nucleotide sequence ID" value="NZ_CP147407.1"/>
</dbReference>
<organism evidence="2 3">
    <name type="scientific">Metabacillus sediminis</name>
    <dbReference type="NCBI Taxonomy" id="3117746"/>
    <lineage>
        <taxon>Bacteria</taxon>
        <taxon>Bacillati</taxon>
        <taxon>Bacillota</taxon>
        <taxon>Bacilli</taxon>
        <taxon>Bacillales</taxon>
        <taxon>Bacillaceae</taxon>
        <taxon>Metabacillus</taxon>
    </lineage>
</organism>